<keyword evidence="2 5" id="KW-0812">Transmembrane</keyword>
<proteinExistence type="predicted"/>
<organism evidence="7 8">
    <name type="scientific">Roseospira navarrensis</name>
    <dbReference type="NCBI Taxonomy" id="140058"/>
    <lineage>
        <taxon>Bacteria</taxon>
        <taxon>Pseudomonadati</taxon>
        <taxon>Pseudomonadota</taxon>
        <taxon>Alphaproteobacteria</taxon>
        <taxon>Rhodospirillales</taxon>
        <taxon>Rhodospirillaceae</taxon>
        <taxon>Roseospira</taxon>
    </lineage>
</organism>
<comment type="subcellular location">
    <subcellularLocation>
        <location evidence="1">Membrane</location>
    </subcellularLocation>
</comment>
<dbReference type="RefSeq" id="WP_153341130.1">
    <property type="nucleotide sequence ID" value="NZ_WIVE01000005.1"/>
</dbReference>
<evidence type="ECO:0000256" key="5">
    <source>
        <dbReference type="SAM" id="Phobius"/>
    </source>
</evidence>
<evidence type="ECO:0000256" key="4">
    <source>
        <dbReference type="ARBA" id="ARBA00023136"/>
    </source>
</evidence>
<dbReference type="InterPro" id="IPR011990">
    <property type="entry name" value="TPR-like_helical_dom_sf"/>
</dbReference>
<reference evidence="7 8" key="1">
    <citation type="submission" date="2019-10" db="EMBL/GenBank/DDBJ databases">
        <title>Draft whole-genome sequence of the purple nonsulfur photosynthetic bacterium Roseospira navarrensis DSM 15114.</title>
        <authorList>
            <person name="Kyndt J.A."/>
            <person name="Meyer T.E."/>
        </authorList>
    </citation>
    <scope>NUCLEOTIDE SEQUENCE [LARGE SCALE GENOMIC DNA]</scope>
    <source>
        <strain evidence="7 8">DSM 15114</strain>
    </source>
</reference>
<keyword evidence="8" id="KW-1185">Reference proteome</keyword>
<dbReference type="EMBL" id="WIVE01000005">
    <property type="protein sequence ID" value="MQX35534.1"/>
    <property type="molecule type" value="Genomic_DNA"/>
</dbReference>
<sequence>MFQIILLILVGVAVVAGGLWLSANPGSLTIDWLGWQVDTNMIYGLVALVVLFGLFLIVLRLLGAVLSMLGLRSVKSRGNLSRSVQAMGEAYAALRAGNGAQAQVEAARTRAAFNDPATNPASLMEADGYARAGNTQAARELYATLLTNPETEIGALRGMLDLAVDARDDAEIAEWTERALFKADNPGWAAMPALDLALRQDRPDAMERPLQVLEKSGSIAPERARDLRAQAFFMRAKAAKAAGKTSEAQTLCRQALELVPDYPDAADLLARQLVAESKDRKAAQIVEDIWRRAPHPLLARTWRDMAGKGEPMVVAKRMEMLAAFNPQHTESRLAAAEAAVDAKLWGQARSHLAPLLEGTPGVRACLLMARIEDGEKGDSAKVMEWMGKAIDAAQGLAAEATPDSGTTAKAA</sequence>
<evidence type="ECO:0000256" key="1">
    <source>
        <dbReference type="ARBA" id="ARBA00004370"/>
    </source>
</evidence>
<comment type="caution">
    <text evidence="7">The sequence shown here is derived from an EMBL/GenBank/DDBJ whole genome shotgun (WGS) entry which is preliminary data.</text>
</comment>
<dbReference type="OrthoDB" id="9798343at2"/>
<protein>
    <recommendedName>
        <fullName evidence="6">HemY N-terminal domain-containing protein</fullName>
    </recommendedName>
</protein>
<dbReference type="AlphaFoldDB" id="A0A7X1ZBL7"/>
<evidence type="ECO:0000313" key="7">
    <source>
        <dbReference type="EMBL" id="MQX35534.1"/>
    </source>
</evidence>
<evidence type="ECO:0000256" key="2">
    <source>
        <dbReference type="ARBA" id="ARBA00022692"/>
    </source>
</evidence>
<feature type="transmembrane region" description="Helical" evidence="5">
    <location>
        <begin position="42"/>
        <end position="71"/>
    </location>
</feature>
<evidence type="ECO:0000259" key="6">
    <source>
        <dbReference type="Pfam" id="PF07219"/>
    </source>
</evidence>
<keyword evidence="3 5" id="KW-1133">Transmembrane helix</keyword>
<accession>A0A7X1ZBL7</accession>
<evidence type="ECO:0000256" key="3">
    <source>
        <dbReference type="ARBA" id="ARBA00022989"/>
    </source>
</evidence>
<keyword evidence="4 5" id="KW-0472">Membrane</keyword>
<dbReference type="SUPFAM" id="SSF48452">
    <property type="entry name" value="TPR-like"/>
    <property type="match status" value="1"/>
</dbReference>
<feature type="domain" description="HemY N-terminal" evidence="6">
    <location>
        <begin position="26"/>
        <end position="118"/>
    </location>
</feature>
<name>A0A7X1ZBL7_9PROT</name>
<gene>
    <name evidence="7" type="ORF">GHC57_03290</name>
</gene>
<evidence type="ECO:0000313" key="8">
    <source>
        <dbReference type="Proteomes" id="UP000434582"/>
    </source>
</evidence>
<dbReference type="GO" id="GO:0016020">
    <property type="term" value="C:membrane"/>
    <property type="evidence" value="ECO:0007669"/>
    <property type="project" value="UniProtKB-SubCell"/>
</dbReference>
<dbReference type="Pfam" id="PF07219">
    <property type="entry name" value="HemY_N"/>
    <property type="match status" value="1"/>
</dbReference>
<dbReference type="Gene3D" id="1.25.40.10">
    <property type="entry name" value="Tetratricopeptide repeat domain"/>
    <property type="match status" value="1"/>
</dbReference>
<dbReference type="Proteomes" id="UP000434582">
    <property type="component" value="Unassembled WGS sequence"/>
</dbReference>
<dbReference type="InterPro" id="IPR010817">
    <property type="entry name" value="HemY_N"/>
</dbReference>